<feature type="transmembrane region" description="Helical" evidence="1">
    <location>
        <begin position="6"/>
        <end position="23"/>
    </location>
</feature>
<dbReference type="AlphaFoldDB" id="A0A653K1H6"/>
<sequence>MSATKLLFLICILSFFSYALYVFDYKFLAKAQPLAHMSHSD</sequence>
<dbReference type="Proteomes" id="UP000430404">
    <property type="component" value="Unassembled WGS sequence"/>
</dbReference>
<evidence type="ECO:0000313" key="2">
    <source>
        <dbReference type="EMBL" id="VXA54075.1"/>
    </source>
</evidence>
<evidence type="ECO:0000313" key="3">
    <source>
        <dbReference type="Proteomes" id="UP000430404"/>
    </source>
</evidence>
<keyword evidence="1" id="KW-1133">Transmembrane helix</keyword>
<keyword evidence="1" id="KW-0812">Transmembrane</keyword>
<evidence type="ECO:0000256" key="1">
    <source>
        <dbReference type="SAM" id="Phobius"/>
    </source>
</evidence>
<dbReference type="EMBL" id="CABWKZ010000003">
    <property type="protein sequence ID" value="VXA54075.1"/>
    <property type="molecule type" value="Genomic_DNA"/>
</dbReference>
<accession>A0A653K1H6</accession>
<gene>
    <name evidence="2" type="ORF">ACI8B_110137</name>
</gene>
<proteinExistence type="predicted"/>
<name>A0A653K1H6_9GAMM</name>
<reference evidence="2 3" key="1">
    <citation type="submission" date="2019-10" db="EMBL/GenBank/DDBJ databases">
        <authorList>
            <person name="Karimi E."/>
        </authorList>
    </citation>
    <scope>NUCLEOTIDE SEQUENCE [LARGE SCALE GENOMIC DNA]</scope>
    <source>
        <strain evidence="2">Acinetobacter sp. 8BE</strain>
    </source>
</reference>
<dbReference type="RefSeq" id="WP_265596672.1">
    <property type="nucleotide sequence ID" value="NZ_LR732744.1"/>
</dbReference>
<keyword evidence="1" id="KW-0472">Membrane</keyword>
<protein>
    <submittedName>
        <fullName evidence="2">Uncharacterized protein</fullName>
    </submittedName>
</protein>
<organism evidence="2 3">
    <name type="scientific">Acinetobacter proteolyticus</name>
    <dbReference type="NCBI Taxonomy" id="1776741"/>
    <lineage>
        <taxon>Bacteria</taxon>
        <taxon>Pseudomonadati</taxon>
        <taxon>Pseudomonadota</taxon>
        <taxon>Gammaproteobacteria</taxon>
        <taxon>Moraxellales</taxon>
        <taxon>Moraxellaceae</taxon>
        <taxon>Acinetobacter</taxon>
    </lineage>
</organism>